<dbReference type="PANTHER" id="PTHR11461">
    <property type="entry name" value="SERINE PROTEASE INHIBITOR, SERPIN"/>
    <property type="match status" value="1"/>
</dbReference>
<dbReference type="AlphaFoldDB" id="A0A7G3AXH0"/>
<dbReference type="InterPro" id="IPR023796">
    <property type="entry name" value="Serpin_dom"/>
</dbReference>
<dbReference type="VEuPathDB" id="VectorBase:LLONM1_005660"/>
<reference evidence="7" key="1">
    <citation type="journal article" date="2020" name="BMC">
        <title>Leishmania infection induces a limited differential gene expression in the sand fly midgut.</title>
        <authorList>
            <person name="Coutinho-Abreu I.V."/>
            <person name="Serafim T.D."/>
            <person name="Meneses C."/>
            <person name="Kamhawi S."/>
            <person name="Oliveira F."/>
            <person name="Valenzuela J.G."/>
        </authorList>
    </citation>
    <scope>NUCLEOTIDE SEQUENCE</scope>
    <source>
        <strain evidence="7">Jacobina</strain>
        <tissue evidence="7">Midgut</tissue>
    </source>
</reference>
<evidence type="ECO:0000256" key="5">
    <source>
        <dbReference type="SAM" id="SignalP"/>
    </source>
</evidence>
<accession>A0A7G3AXH0</accession>
<feature type="signal peptide" evidence="5">
    <location>
        <begin position="1"/>
        <end position="24"/>
    </location>
</feature>
<dbReference type="SUPFAM" id="SSF56574">
    <property type="entry name" value="Serpins"/>
    <property type="match status" value="1"/>
</dbReference>
<dbReference type="Gene3D" id="2.30.39.10">
    <property type="entry name" value="Alpha-1-antitrypsin, domain 1"/>
    <property type="match status" value="1"/>
</dbReference>
<name>A0A7G3AXH0_LUTLO</name>
<dbReference type="InterPro" id="IPR000215">
    <property type="entry name" value="Serpin_fam"/>
</dbReference>
<feature type="chain" id="PRO_5028845908" evidence="5">
    <location>
        <begin position="25"/>
        <end position="411"/>
    </location>
</feature>
<evidence type="ECO:0000256" key="2">
    <source>
        <dbReference type="ARBA" id="ARBA00022690"/>
    </source>
</evidence>
<organism evidence="7">
    <name type="scientific">Lutzomyia longipalpis</name>
    <name type="common">Sand fly</name>
    <dbReference type="NCBI Taxonomy" id="7200"/>
    <lineage>
        <taxon>Eukaryota</taxon>
        <taxon>Metazoa</taxon>
        <taxon>Ecdysozoa</taxon>
        <taxon>Arthropoda</taxon>
        <taxon>Hexapoda</taxon>
        <taxon>Insecta</taxon>
        <taxon>Pterygota</taxon>
        <taxon>Neoptera</taxon>
        <taxon>Endopterygota</taxon>
        <taxon>Diptera</taxon>
        <taxon>Nematocera</taxon>
        <taxon>Psychodoidea</taxon>
        <taxon>Psychodidae</taxon>
        <taxon>Lutzomyia</taxon>
        <taxon>Lutzomyia</taxon>
    </lineage>
</organism>
<dbReference type="InterPro" id="IPR036186">
    <property type="entry name" value="Serpin_sf"/>
</dbReference>
<protein>
    <submittedName>
        <fullName evidence="7">Putative serine proteinase inhibitor</fullName>
    </submittedName>
</protein>
<dbReference type="GO" id="GO:0004867">
    <property type="term" value="F:serine-type endopeptidase inhibitor activity"/>
    <property type="evidence" value="ECO:0007669"/>
    <property type="project" value="UniProtKB-KW"/>
</dbReference>
<dbReference type="PANTHER" id="PTHR11461:SF211">
    <property type="entry name" value="GH10112P-RELATED"/>
    <property type="match status" value="1"/>
</dbReference>
<keyword evidence="3" id="KW-0722">Serine protease inhibitor</keyword>
<sequence length="411" mass="46938">MNLLTFALFITIFLIFCAVNLHSCNEIVYPKDTSVEESLFTLTTNLQETKTSNDLTENLVFSPLGFSFLLGQIAAGANPTLRDGIGLLLGWKIEDLPNIHERHENLLKSYTTIKEKDEDTLKIRINSALFHRDYLKINKEYQILVQKHYDSQLIVLAENASESENQQTINNWVQNVTEGHIKDLPLTANTISLFANALYFNAEWLEPFSDQLTRAGKFFTTPDQNVNVSYLMGQQEILYMENHELNFKMIRLPYNSTLHNISMYIVSPQNHNLRNITGQMTLSKFLTYKANMTMKTVNIKMPKLAIKSKIHLRSTLEKYTENSTNGTVSKENKFLLSKVSDDSRSILSDVVQESTFNVHEKGTTFASLTAGYINYDGTARNCRVDQPYLAIIVDESKNLLLFWASIYQPAL</sequence>
<keyword evidence="5" id="KW-0732">Signal</keyword>
<dbReference type="GO" id="GO:0005615">
    <property type="term" value="C:extracellular space"/>
    <property type="evidence" value="ECO:0007669"/>
    <property type="project" value="InterPro"/>
</dbReference>
<dbReference type="InterPro" id="IPR042178">
    <property type="entry name" value="Serpin_sf_1"/>
</dbReference>
<proteinExistence type="inferred from homology"/>
<evidence type="ECO:0000259" key="6">
    <source>
        <dbReference type="SMART" id="SM00093"/>
    </source>
</evidence>
<dbReference type="CDD" id="cd00172">
    <property type="entry name" value="serpin"/>
    <property type="match status" value="1"/>
</dbReference>
<evidence type="ECO:0000313" key="7">
    <source>
        <dbReference type="EMBL" id="MBC1176939.1"/>
    </source>
</evidence>
<comment type="similarity">
    <text evidence="1 4">Belongs to the serpin family.</text>
</comment>
<dbReference type="SMART" id="SM00093">
    <property type="entry name" value="SERPIN"/>
    <property type="match status" value="1"/>
</dbReference>
<feature type="domain" description="Serpin" evidence="6">
    <location>
        <begin position="40"/>
        <end position="409"/>
    </location>
</feature>
<dbReference type="Pfam" id="PF00079">
    <property type="entry name" value="Serpin"/>
    <property type="match status" value="1"/>
</dbReference>
<evidence type="ECO:0000256" key="1">
    <source>
        <dbReference type="ARBA" id="ARBA00009500"/>
    </source>
</evidence>
<keyword evidence="2" id="KW-0646">Protease inhibitor</keyword>
<dbReference type="EMBL" id="GITU01008236">
    <property type="protein sequence ID" value="MBC1176939.1"/>
    <property type="molecule type" value="Transcribed_RNA"/>
</dbReference>
<evidence type="ECO:0000256" key="3">
    <source>
        <dbReference type="ARBA" id="ARBA00022900"/>
    </source>
</evidence>
<dbReference type="InterPro" id="IPR042185">
    <property type="entry name" value="Serpin_sf_2"/>
</dbReference>
<evidence type="ECO:0000256" key="4">
    <source>
        <dbReference type="RuleBase" id="RU000411"/>
    </source>
</evidence>
<dbReference type="Gene3D" id="3.30.497.10">
    <property type="entry name" value="Antithrombin, subunit I, domain 2"/>
    <property type="match status" value="1"/>
</dbReference>